<dbReference type="InterPro" id="IPR021836">
    <property type="entry name" value="DUF3429"/>
</dbReference>
<dbReference type="Pfam" id="PF11911">
    <property type="entry name" value="DUF3429"/>
    <property type="match status" value="1"/>
</dbReference>
<protein>
    <submittedName>
        <fullName evidence="3">Uncharacterized protein</fullName>
    </submittedName>
</protein>
<feature type="region of interest" description="Disordered" evidence="1">
    <location>
        <begin position="68"/>
        <end position="95"/>
    </location>
</feature>
<dbReference type="AlphaFoldDB" id="A0A6A7ABF2"/>
<proteinExistence type="predicted"/>
<evidence type="ECO:0000313" key="4">
    <source>
        <dbReference type="Proteomes" id="UP000799424"/>
    </source>
</evidence>
<name>A0A6A7ABF2_9PLEO</name>
<keyword evidence="2" id="KW-0812">Transmembrane</keyword>
<feature type="transmembrane region" description="Helical" evidence="2">
    <location>
        <begin position="277"/>
        <end position="297"/>
    </location>
</feature>
<feature type="transmembrane region" description="Helical" evidence="2">
    <location>
        <begin position="192"/>
        <end position="212"/>
    </location>
</feature>
<keyword evidence="2" id="KW-0472">Membrane</keyword>
<evidence type="ECO:0000256" key="2">
    <source>
        <dbReference type="SAM" id="Phobius"/>
    </source>
</evidence>
<dbReference type="PANTHER" id="PTHR15887:SF1">
    <property type="entry name" value="TRANSMEMBRANE PROTEIN 69"/>
    <property type="match status" value="1"/>
</dbReference>
<keyword evidence="4" id="KW-1185">Reference proteome</keyword>
<accession>A0A6A7ABF2</accession>
<sequence>MLRNGASRLALRSIRAPASRPSTGFRNTAPALQWATQFGSLASRRPVISQVAAMRPIQAAVMRRSAVTDAQKKAESRYSKEEIKPTPETVSATSSTHAMFSEVGVEEAPKKDADVLAGLNSDVATVKETFSLSEVPREAYYMGLAGTIPYLATSITTVFCAWEINHSTAGYGLLLSEKSATQLLHLIEPLQIGYGASILSFLGAIHWGLEWAGYGGYQGYKRYAIGVVAPAVAWSTIMMPIEAALITQFMGFVALYYVDIRATTMGWTPNWYRTYRFILTFIVGASIVLTLIGRGELPDHIPGSVDRAVVFKEGSEEKLSHDEEARAQKQKKKDAAATDDRDGEQKDDKSR</sequence>
<dbReference type="Proteomes" id="UP000799424">
    <property type="component" value="Unassembled WGS sequence"/>
</dbReference>
<feature type="compositionally biased region" description="Basic and acidic residues" evidence="1">
    <location>
        <begin position="70"/>
        <end position="85"/>
    </location>
</feature>
<dbReference type="EMBL" id="MU006219">
    <property type="protein sequence ID" value="KAF2830473.1"/>
    <property type="molecule type" value="Genomic_DNA"/>
</dbReference>
<gene>
    <name evidence="3" type="ORF">CC86DRAFT_443461</name>
</gene>
<feature type="region of interest" description="Disordered" evidence="1">
    <location>
        <begin position="315"/>
        <end position="351"/>
    </location>
</feature>
<dbReference type="PANTHER" id="PTHR15887">
    <property type="entry name" value="TRANSMEMBRANE PROTEIN 69"/>
    <property type="match status" value="1"/>
</dbReference>
<reference evidence="3" key="1">
    <citation type="journal article" date="2020" name="Stud. Mycol.">
        <title>101 Dothideomycetes genomes: a test case for predicting lifestyles and emergence of pathogens.</title>
        <authorList>
            <person name="Haridas S."/>
            <person name="Albert R."/>
            <person name="Binder M."/>
            <person name="Bloem J."/>
            <person name="Labutti K."/>
            <person name="Salamov A."/>
            <person name="Andreopoulos B."/>
            <person name="Baker S."/>
            <person name="Barry K."/>
            <person name="Bills G."/>
            <person name="Bluhm B."/>
            <person name="Cannon C."/>
            <person name="Castanera R."/>
            <person name="Culley D."/>
            <person name="Daum C."/>
            <person name="Ezra D."/>
            <person name="Gonzalez J."/>
            <person name="Henrissat B."/>
            <person name="Kuo A."/>
            <person name="Liang C."/>
            <person name="Lipzen A."/>
            <person name="Lutzoni F."/>
            <person name="Magnuson J."/>
            <person name="Mondo S."/>
            <person name="Nolan M."/>
            <person name="Ohm R."/>
            <person name="Pangilinan J."/>
            <person name="Park H.-J."/>
            <person name="Ramirez L."/>
            <person name="Alfaro M."/>
            <person name="Sun H."/>
            <person name="Tritt A."/>
            <person name="Yoshinaga Y."/>
            <person name="Zwiers L.-H."/>
            <person name="Turgeon B."/>
            <person name="Goodwin S."/>
            <person name="Spatafora J."/>
            <person name="Crous P."/>
            <person name="Grigoriev I."/>
        </authorList>
    </citation>
    <scope>NUCLEOTIDE SEQUENCE</scope>
    <source>
        <strain evidence="3">CBS 113818</strain>
    </source>
</reference>
<feature type="transmembrane region" description="Helical" evidence="2">
    <location>
        <begin position="224"/>
        <end position="257"/>
    </location>
</feature>
<keyword evidence="2" id="KW-1133">Transmembrane helix</keyword>
<dbReference type="OrthoDB" id="194289at2759"/>
<organism evidence="3 4">
    <name type="scientific">Ophiobolus disseminans</name>
    <dbReference type="NCBI Taxonomy" id="1469910"/>
    <lineage>
        <taxon>Eukaryota</taxon>
        <taxon>Fungi</taxon>
        <taxon>Dikarya</taxon>
        <taxon>Ascomycota</taxon>
        <taxon>Pezizomycotina</taxon>
        <taxon>Dothideomycetes</taxon>
        <taxon>Pleosporomycetidae</taxon>
        <taxon>Pleosporales</taxon>
        <taxon>Pleosporineae</taxon>
        <taxon>Phaeosphaeriaceae</taxon>
        <taxon>Ophiobolus</taxon>
    </lineage>
</organism>
<evidence type="ECO:0000313" key="3">
    <source>
        <dbReference type="EMBL" id="KAF2830473.1"/>
    </source>
</evidence>
<evidence type="ECO:0000256" key="1">
    <source>
        <dbReference type="SAM" id="MobiDB-lite"/>
    </source>
</evidence>